<dbReference type="Pfam" id="PF00572">
    <property type="entry name" value="Ribosomal_L13"/>
    <property type="match status" value="1"/>
</dbReference>
<dbReference type="Gene3D" id="3.90.1180.10">
    <property type="entry name" value="Ribosomal protein L13"/>
    <property type="match status" value="1"/>
</dbReference>
<keyword evidence="2" id="KW-0689">Ribosomal protein</keyword>
<evidence type="ECO:0000313" key="4">
    <source>
        <dbReference type="EMBL" id="THU54345.1"/>
    </source>
</evidence>
<dbReference type="GO" id="GO:0022625">
    <property type="term" value="C:cytosolic large ribosomal subunit"/>
    <property type="evidence" value="ECO:0007669"/>
    <property type="project" value="TreeGrafter"/>
</dbReference>
<accession>A0A4S8IZI1</accession>
<dbReference type="AlphaFoldDB" id="A0A4S8IZI1"/>
<comment type="caution">
    <text evidence="4">The sequence shown here is derived from an EMBL/GenBank/DDBJ whole genome shotgun (WGS) entry which is preliminary data.</text>
</comment>
<dbReference type="PANTHER" id="PTHR11545:SF39">
    <property type="entry name" value="LARGE RIBOSOMAL SUBUNIT PROTEIN UL13X-RELATED"/>
    <property type="match status" value="1"/>
</dbReference>
<dbReference type="GO" id="GO:0003729">
    <property type="term" value="F:mRNA binding"/>
    <property type="evidence" value="ECO:0007669"/>
    <property type="project" value="TreeGrafter"/>
</dbReference>
<sequence>MVSGSVVCAQWVVVDPCHHMLGRLASILAKELLNGQQVVVVRCEDICLSGGLAREDEDN</sequence>
<keyword evidence="5" id="KW-1185">Reference proteome</keyword>
<dbReference type="EMBL" id="PYDT01000008">
    <property type="protein sequence ID" value="THU54345.1"/>
    <property type="molecule type" value="Genomic_DNA"/>
</dbReference>
<proteinExistence type="inferred from homology"/>
<dbReference type="InterPro" id="IPR005822">
    <property type="entry name" value="Ribosomal_uL13"/>
</dbReference>
<dbReference type="STRING" id="52838.A0A4S8IZI1"/>
<gene>
    <name evidence="4" type="ORF">C4D60_Mb10t24120</name>
</gene>
<evidence type="ECO:0000256" key="2">
    <source>
        <dbReference type="ARBA" id="ARBA00022980"/>
    </source>
</evidence>
<reference evidence="4 5" key="1">
    <citation type="journal article" date="2019" name="Nat. Plants">
        <title>Genome sequencing of Musa balbisiana reveals subgenome evolution and function divergence in polyploid bananas.</title>
        <authorList>
            <person name="Yao X."/>
        </authorList>
    </citation>
    <scope>NUCLEOTIDE SEQUENCE [LARGE SCALE GENOMIC DNA]</scope>
    <source>
        <strain evidence="5">cv. DH-PKW</strain>
        <tissue evidence="4">Leaves</tissue>
    </source>
</reference>
<dbReference type="InterPro" id="IPR036899">
    <property type="entry name" value="Ribosomal_uL13_sf"/>
</dbReference>
<dbReference type="SUPFAM" id="SSF52161">
    <property type="entry name" value="Ribosomal protein L13"/>
    <property type="match status" value="1"/>
</dbReference>
<keyword evidence="3" id="KW-0687">Ribonucleoprotein</keyword>
<evidence type="ECO:0000256" key="1">
    <source>
        <dbReference type="ARBA" id="ARBA00006227"/>
    </source>
</evidence>
<dbReference type="GO" id="GO:0006412">
    <property type="term" value="P:translation"/>
    <property type="evidence" value="ECO:0007669"/>
    <property type="project" value="InterPro"/>
</dbReference>
<dbReference type="GO" id="GO:0017148">
    <property type="term" value="P:negative regulation of translation"/>
    <property type="evidence" value="ECO:0007669"/>
    <property type="project" value="TreeGrafter"/>
</dbReference>
<comment type="similarity">
    <text evidence="1">Belongs to the universal ribosomal protein uL13 family.</text>
</comment>
<evidence type="ECO:0000256" key="3">
    <source>
        <dbReference type="ARBA" id="ARBA00023274"/>
    </source>
</evidence>
<organism evidence="4 5">
    <name type="scientific">Musa balbisiana</name>
    <name type="common">Banana</name>
    <dbReference type="NCBI Taxonomy" id="52838"/>
    <lineage>
        <taxon>Eukaryota</taxon>
        <taxon>Viridiplantae</taxon>
        <taxon>Streptophyta</taxon>
        <taxon>Embryophyta</taxon>
        <taxon>Tracheophyta</taxon>
        <taxon>Spermatophyta</taxon>
        <taxon>Magnoliopsida</taxon>
        <taxon>Liliopsida</taxon>
        <taxon>Zingiberales</taxon>
        <taxon>Musaceae</taxon>
        <taxon>Musa</taxon>
    </lineage>
</organism>
<protein>
    <submittedName>
        <fullName evidence="4">Uncharacterized protein</fullName>
    </submittedName>
</protein>
<name>A0A4S8IZI1_MUSBA</name>
<dbReference type="PANTHER" id="PTHR11545">
    <property type="entry name" value="RIBOSOMAL PROTEIN L13"/>
    <property type="match status" value="1"/>
</dbReference>
<dbReference type="GO" id="GO:0003735">
    <property type="term" value="F:structural constituent of ribosome"/>
    <property type="evidence" value="ECO:0007669"/>
    <property type="project" value="InterPro"/>
</dbReference>
<evidence type="ECO:0000313" key="5">
    <source>
        <dbReference type="Proteomes" id="UP000317650"/>
    </source>
</evidence>
<dbReference type="Proteomes" id="UP000317650">
    <property type="component" value="Chromosome 10"/>
</dbReference>